<evidence type="ECO:0000256" key="1">
    <source>
        <dbReference type="ARBA" id="ARBA00008769"/>
    </source>
</evidence>
<comment type="caution">
    <text evidence="4">The sequence shown here is derived from an EMBL/GenBank/DDBJ whole genome shotgun (WGS) entry which is preliminary data.</text>
</comment>
<dbReference type="InterPro" id="IPR051465">
    <property type="entry name" value="Cell_Envelope_Struct_Comp"/>
</dbReference>
<dbReference type="EMBL" id="PVWJ01000002">
    <property type="protein sequence ID" value="PSB05160.1"/>
    <property type="molecule type" value="Genomic_DNA"/>
</dbReference>
<dbReference type="InterPro" id="IPR007049">
    <property type="entry name" value="Carb-sel_porin_OprB"/>
</dbReference>
<reference evidence="4 5" key="1">
    <citation type="submission" date="2018-02" db="EMBL/GenBank/DDBJ databases">
        <authorList>
            <person name="Cohen D.B."/>
            <person name="Kent A.D."/>
        </authorList>
    </citation>
    <scope>NUCLEOTIDE SEQUENCE [LARGE SCALE GENOMIC DNA]</scope>
    <source>
        <strain evidence="4 5">CCAP 1448/3</strain>
    </source>
</reference>
<proteinExistence type="inferred from homology"/>
<evidence type="ECO:0000313" key="5">
    <source>
        <dbReference type="Proteomes" id="UP000238762"/>
    </source>
</evidence>
<evidence type="ECO:0000256" key="2">
    <source>
        <dbReference type="RuleBase" id="RU363072"/>
    </source>
</evidence>
<evidence type="ECO:0000313" key="4">
    <source>
        <dbReference type="EMBL" id="PSB05160.1"/>
    </source>
</evidence>
<dbReference type="RefSeq" id="WP_106286705.1">
    <property type="nucleotide sequence ID" value="NZ_CAWNTC010000104.1"/>
</dbReference>
<dbReference type="NCBIfam" id="NF033921">
    <property type="entry name" value="por_somb"/>
    <property type="match status" value="1"/>
</dbReference>
<dbReference type="InterPro" id="IPR001119">
    <property type="entry name" value="SLH_dom"/>
</dbReference>
<reference evidence="4 5" key="2">
    <citation type="submission" date="2018-03" db="EMBL/GenBank/DDBJ databases">
        <title>The ancient ancestry and fast evolution of plastids.</title>
        <authorList>
            <person name="Moore K.R."/>
            <person name="Magnabosco C."/>
            <person name="Momper L."/>
            <person name="Gold D.A."/>
            <person name="Bosak T."/>
            <person name="Fournier G.P."/>
        </authorList>
    </citation>
    <scope>NUCLEOTIDE SEQUENCE [LARGE SCALE GENOMIC DNA]</scope>
    <source>
        <strain evidence="4 5">CCAP 1448/3</strain>
    </source>
</reference>
<dbReference type="OrthoDB" id="568669at2"/>
<dbReference type="GO" id="GO:0008643">
    <property type="term" value="P:carbohydrate transport"/>
    <property type="evidence" value="ECO:0007669"/>
    <property type="project" value="InterPro"/>
</dbReference>
<dbReference type="PROSITE" id="PS51272">
    <property type="entry name" value="SLH"/>
    <property type="match status" value="1"/>
</dbReference>
<comment type="similarity">
    <text evidence="1 2">Belongs to the OprB family.</text>
</comment>
<feature type="domain" description="SLH" evidence="3">
    <location>
        <begin position="79"/>
        <end position="143"/>
    </location>
</feature>
<organism evidence="4 5">
    <name type="scientific">Merismopedia glauca CCAP 1448/3</name>
    <dbReference type="NCBI Taxonomy" id="1296344"/>
    <lineage>
        <taxon>Bacteria</taxon>
        <taxon>Bacillati</taxon>
        <taxon>Cyanobacteriota</taxon>
        <taxon>Cyanophyceae</taxon>
        <taxon>Synechococcales</taxon>
        <taxon>Merismopediaceae</taxon>
        <taxon>Merismopedia</taxon>
    </lineage>
</organism>
<dbReference type="InterPro" id="IPR038673">
    <property type="entry name" value="OprB_sf"/>
</dbReference>
<dbReference type="Pfam" id="PF04966">
    <property type="entry name" value="OprB"/>
    <property type="match status" value="1"/>
</dbReference>
<dbReference type="GO" id="GO:0015288">
    <property type="term" value="F:porin activity"/>
    <property type="evidence" value="ECO:0007669"/>
    <property type="project" value="InterPro"/>
</dbReference>
<dbReference type="GO" id="GO:0016020">
    <property type="term" value="C:membrane"/>
    <property type="evidence" value="ECO:0007669"/>
    <property type="project" value="InterPro"/>
</dbReference>
<name>A0A2T1CA60_9CYAN</name>
<accession>A0A2T1CA60</accession>
<dbReference type="Gene3D" id="2.40.160.180">
    <property type="entry name" value="Carbohydrate-selective porin OprB"/>
    <property type="match status" value="1"/>
</dbReference>
<protein>
    <recommendedName>
        <fullName evidence="3">SLH domain-containing protein</fullName>
    </recommendedName>
</protein>
<gene>
    <name evidence="4" type="ORF">C7B64_00495</name>
</gene>
<dbReference type="PANTHER" id="PTHR43308:SF1">
    <property type="entry name" value="OUTER MEMBRANE PROTEIN ALPHA"/>
    <property type="match status" value="1"/>
</dbReference>
<dbReference type="Proteomes" id="UP000238762">
    <property type="component" value="Unassembled WGS sequence"/>
</dbReference>
<dbReference type="AlphaFoldDB" id="A0A2T1CA60"/>
<keyword evidence="5" id="KW-1185">Reference proteome</keyword>
<sequence length="563" mass="61217">MSKLFWNTIKVSPSLLGAYLLFGGVAIAAPEIRNPSSTINSEVAQATPVDTTNLEQIQQYSNPDAVNGASSDSMNQVTNVSQFSDVQSTDWAYEALSRVVEKYGCLQGYPDGTYRGKRALSRYEFAAGLNACLRQIEALIEAKGQNYVLKEDFEALQRLVEEFRTELATLGSRVDNLEARTDFLESHQFSTTTKLNGEVIFAIADVFGDTKASVDANNDGVNDDLDVNTIFSNRVRLNLDTSFTGKDRLRTRLQARNTTSFSGSALTGTNMTRLGFDGDEGNDVFLSRLQYQAPLGDKVKIILEANGFEWNDTLDSFAGAFESSGTGSISRFGRFNPIYRQSRDGAGAAIRFDLSKSFGLSFAYAAPGGEANNPNSGLFNGSYAALAQVAFKPSDSISLGLTYVRSLNQIGEVDLTGGTGSALARRPFGNGVETTSNQFGVEALFRPSKSIQLSGWVGFTDAQAEDGTGRNADIWNYAVALGFPDLGKKGNLLGFVFGMPPKATSIEGGRADQNTSLHIEGFYRYRLTDNIEITPGLFVLLNPEHNDNNDTQYVGVIRTTFKF</sequence>
<dbReference type="PANTHER" id="PTHR43308">
    <property type="entry name" value="OUTER MEMBRANE PROTEIN ALPHA-RELATED"/>
    <property type="match status" value="1"/>
</dbReference>
<dbReference type="InterPro" id="IPR047684">
    <property type="entry name" value="Por_som-like"/>
</dbReference>
<dbReference type="Pfam" id="PF00395">
    <property type="entry name" value="SLH"/>
    <property type="match status" value="1"/>
</dbReference>
<evidence type="ECO:0000259" key="3">
    <source>
        <dbReference type="PROSITE" id="PS51272"/>
    </source>
</evidence>